<evidence type="ECO:0000313" key="8">
    <source>
        <dbReference type="Proteomes" id="UP000056255"/>
    </source>
</evidence>
<dbReference type="Proteomes" id="UP000061362">
    <property type="component" value="Chromosome"/>
</dbReference>
<name>A0A088E9I2_9CREN</name>
<evidence type="ECO:0000313" key="10">
    <source>
        <dbReference type="Proteomes" id="UP000062398"/>
    </source>
</evidence>
<dbReference type="Proteomes" id="UP000056255">
    <property type="component" value="Chromosome"/>
</dbReference>
<evidence type="ECO:0000313" key="7">
    <source>
        <dbReference type="Proteomes" id="UP000029084"/>
    </source>
</evidence>
<evidence type="ECO:0000313" key="4">
    <source>
        <dbReference type="EMBL" id="AKV79307.1"/>
    </source>
</evidence>
<dbReference type="EMBL" id="CP012173">
    <property type="protein sequence ID" value="AKV77055.1"/>
    <property type="molecule type" value="Genomic_DNA"/>
</dbReference>
<gene>
    <name evidence="1" type="ORF">HA72_1861</name>
    <name evidence="2" type="ORF">MsedA_1905</name>
    <name evidence="3" type="ORF">MsedB_1907</name>
    <name evidence="4" type="ORF">MsedC_1905</name>
    <name evidence="5" type="ORF">MsedD_1906</name>
    <name evidence="6" type="ORF">MsedE_1907</name>
</gene>
<evidence type="ECO:0000313" key="5">
    <source>
        <dbReference type="EMBL" id="AKV81552.1"/>
    </source>
</evidence>
<accession>A0A088E9I2</accession>
<dbReference type="EMBL" id="CP012175">
    <property type="protein sequence ID" value="AKV81552.1"/>
    <property type="molecule type" value="Genomic_DNA"/>
</dbReference>
<dbReference type="RefSeq" id="WP_012021788.1">
    <property type="nucleotide sequence ID" value="NZ_CP008822.1"/>
</dbReference>
<dbReference type="EMBL" id="CP012176">
    <property type="protein sequence ID" value="AKV83785.1"/>
    <property type="molecule type" value="Genomic_DNA"/>
</dbReference>
<dbReference type="EMBL" id="CP012174">
    <property type="protein sequence ID" value="AKV79307.1"/>
    <property type="molecule type" value="Genomic_DNA"/>
</dbReference>
<evidence type="ECO:0008006" key="13">
    <source>
        <dbReference type="Google" id="ProtNLM"/>
    </source>
</evidence>
<dbReference type="EMBL" id="CP012172">
    <property type="protein sequence ID" value="AKV74819.1"/>
    <property type="molecule type" value="Genomic_DNA"/>
</dbReference>
<dbReference type="PATRIC" id="fig|43687.5.peg.2015"/>
<protein>
    <recommendedName>
        <fullName evidence="13">DNA-directed RNA polymerase, subunit M (RpoM-like)</fullName>
    </recommendedName>
</protein>
<dbReference type="GeneID" id="97613038"/>
<dbReference type="OMA" id="GSICVFQ"/>
<dbReference type="Proteomes" id="UP000062475">
    <property type="component" value="Chromosome"/>
</dbReference>
<dbReference type="Proteomes" id="UP000062398">
    <property type="component" value="Chromosome"/>
</dbReference>
<evidence type="ECO:0000313" key="11">
    <source>
        <dbReference type="Proteomes" id="UP000062475"/>
    </source>
</evidence>
<evidence type="ECO:0000313" key="3">
    <source>
        <dbReference type="EMBL" id="AKV77055.1"/>
    </source>
</evidence>
<dbReference type="AlphaFoldDB" id="A0A088E9I2"/>
<dbReference type="Proteomes" id="UP000029084">
    <property type="component" value="Chromosome"/>
</dbReference>
<reference evidence="1 7" key="1">
    <citation type="journal article" date="2014" name="J. Bacteriol.">
        <title>Role of an Archaeal PitA Transporter in the Copper and Arsenic Resistance of Metallosphaera sedula, an Extreme Thermoacidophile.</title>
        <authorList>
            <person name="McCarthy S."/>
            <person name="Ai C."/>
            <person name="Wheaton G."/>
            <person name="Tevatia R."/>
            <person name="Eckrich V."/>
            <person name="Kelly R."/>
            <person name="Blum P."/>
        </authorList>
    </citation>
    <scope>NUCLEOTIDE SEQUENCE [LARGE SCALE GENOMIC DNA]</scope>
    <source>
        <strain evidence="1 7">CuR1</strain>
    </source>
</reference>
<organism evidence="1 7">
    <name type="scientific">Metallosphaera sedula</name>
    <dbReference type="NCBI Taxonomy" id="43687"/>
    <lineage>
        <taxon>Archaea</taxon>
        <taxon>Thermoproteota</taxon>
        <taxon>Thermoprotei</taxon>
        <taxon>Sulfolobales</taxon>
        <taxon>Sulfolobaceae</taxon>
        <taxon>Metallosphaera</taxon>
    </lineage>
</organism>
<evidence type="ECO:0000313" key="2">
    <source>
        <dbReference type="EMBL" id="AKV74819.1"/>
    </source>
</evidence>
<dbReference type="OrthoDB" id="41382at2157"/>
<reference evidence="6 8" key="3">
    <citation type="submission" date="2015-07" db="EMBL/GenBank/DDBJ databases">
        <title>Physiological, transcriptional responses and genome re-sequencing of acid resistant extremely thermoacidophilic Metallosphaera sedula SARC-M1.</title>
        <authorList>
            <person name="Ai C."/>
            <person name="McCarthy S."/>
            <person name="Eckrich V."/>
            <person name="Rudrappa D."/>
            <person name="Qiu G."/>
            <person name="Blum P."/>
        </authorList>
    </citation>
    <scope>NUCLEOTIDE SEQUENCE [LARGE SCALE GENOMIC DNA]</scope>
    <source>
        <strain evidence="6 8">SARC-M1</strain>
    </source>
</reference>
<evidence type="ECO:0000313" key="1">
    <source>
        <dbReference type="EMBL" id="AIM27985.1"/>
    </source>
</evidence>
<evidence type="ECO:0000313" key="12">
    <source>
        <dbReference type="Proteomes" id="UP000068832"/>
    </source>
</evidence>
<dbReference type="EMBL" id="CP008822">
    <property type="protein sequence ID" value="AIM27985.1"/>
    <property type="molecule type" value="Genomic_DNA"/>
</dbReference>
<sequence>MKPGSRIAILVREELEGICVFRGDRLEHLFLDMEDFERSRVREEVNLSNFGLGEEYHGELEGECSRIVKLISKELKKMM</sequence>
<proteinExistence type="predicted"/>
<reference evidence="9 10" key="2">
    <citation type="journal article" date="2015" name="Genome Announc.">
        <title>Complete Genome Sequences of Evolved Arsenate-Resistant Metallosphaera sedula Strains.</title>
        <authorList>
            <person name="Ai C."/>
            <person name="McCarthy S."/>
            <person name="Schackwitz W."/>
            <person name="Martin J."/>
            <person name="Lipzen A."/>
            <person name="Blum P."/>
        </authorList>
    </citation>
    <scope>NUCLEOTIDE SEQUENCE [LARGE SCALE GENOMIC DNA]</scope>
    <source>
        <strain evidence="4 10">ARS120-1</strain>
        <strain evidence="5 9">ARS120-2</strain>
        <strain evidence="2 12">ARS50-1</strain>
        <strain evidence="3 11">ARS50-2</strain>
    </source>
</reference>
<evidence type="ECO:0000313" key="6">
    <source>
        <dbReference type="EMBL" id="AKV83785.1"/>
    </source>
</evidence>
<evidence type="ECO:0000313" key="9">
    <source>
        <dbReference type="Proteomes" id="UP000061362"/>
    </source>
</evidence>
<dbReference type="Proteomes" id="UP000068832">
    <property type="component" value="Chromosome"/>
</dbReference>